<evidence type="ECO:0000256" key="1">
    <source>
        <dbReference type="SAM" id="SignalP"/>
    </source>
</evidence>
<sequence length="151" mass="16909">MYARVLNLLILLISGWTLLAAPQGSDETVSTTEECVFSCPLVDIKQNELLRVPGSVSPASDWYSVFECIYAPKQQRTLSRKCIYDKKTGAQSTPSEGDNCPSSAFCESVGVEPDHPPSFSSQKKDGSELKYEVPAWIDFGRYLLWMKEHHE</sequence>
<proteinExistence type="predicted"/>
<accession>A0A5C3KUC1</accession>
<evidence type="ECO:0000313" key="3">
    <source>
        <dbReference type="Proteomes" id="UP000307440"/>
    </source>
</evidence>
<gene>
    <name evidence="2" type="ORF">FA15DRAFT_697504</name>
</gene>
<dbReference type="EMBL" id="ML210339">
    <property type="protein sequence ID" value="TFK19468.1"/>
    <property type="molecule type" value="Genomic_DNA"/>
</dbReference>
<name>A0A5C3KUC1_COPMA</name>
<organism evidence="2 3">
    <name type="scientific">Coprinopsis marcescibilis</name>
    <name type="common">Agaric fungus</name>
    <name type="synonym">Psathyrella marcescibilis</name>
    <dbReference type="NCBI Taxonomy" id="230819"/>
    <lineage>
        <taxon>Eukaryota</taxon>
        <taxon>Fungi</taxon>
        <taxon>Dikarya</taxon>
        <taxon>Basidiomycota</taxon>
        <taxon>Agaricomycotina</taxon>
        <taxon>Agaricomycetes</taxon>
        <taxon>Agaricomycetidae</taxon>
        <taxon>Agaricales</taxon>
        <taxon>Agaricineae</taxon>
        <taxon>Psathyrellaceae</taxon>
        <taxon>Coprinopsis</taxon>
    </lineage>
</organism>
<feature type="chain" id="PRO_5022878834" evidence="1">
    <location>
        <begin position="21"/>
        <end position="151"/>
    </location>
</feature>
<dbReference type="Proteomes" id="UP000307440">
    <property type="component" value="Unassembled WGS sequence"/>
</dbReference>
<reference evidence="2 3" key="1">
    <citation type="journal article" date="2019" name="Nat. Ecol. Evol.">
        <title>Megaphylogeny resolves global patterns of mushroom evolution.</title>
        <authorList>
            <person name="Varga T."/>
            <person name="Krizsan K."/>
            <person name="Foldi C."/>
            <person name="Dima B."/>
            <person name="Sanchez-Garcia M."/>
            <person name="Sanchez-Ramirez S."/>
            <person name="Szollosi G.J."/>
            <person name="Szarkandi J.G."/>
            <person name="Papp V."/>
            <person name="Albert L."/>
            <person name="Andreopoulos W."/>
            <person name="Angelini C."/>
            <person name="Antonin V."/>
            <person name="Barry K.W."/>
            <person name="Bougher N.L."/>
            <person name="Buchanan P."/>
            <person name="Buyck B."/>
            <person name="Bense V."/>
            <person name="Catcheside P."/>
            <person name="Chovatia M."/>
            <person name="Cooper J."/>
            <person name="Damon W."/>
            <person name="Desjardin D."/>
            <person name="Finy P."/>
            <person name="Geml J."/>
            <person name="Haridas S."/>
            <person name="Hughes K."/>
            <person name="Justo A."/>
            <person name="Karasinski D."/>
            <person name="Kautmanova I."/>
            <person name="Kiss B."/>
            <person name="Kocsube S."/>
            <person name="Kotiranta H."/>
            <person name="LaButti K.M."/>
            <person name="Lechner B.E."/>
            <person name="Liimatainen K."/>
            <person name="Lipzen A."/>
            <person name="Lukacs Z."/>
            <person name="Mihaltcheva S."/>
            <person name="Morgado L.N."/>
            <person name="Niskanen T."/>
            <person name="Noordeloos M.E."/>
            <person name="Ohm R.A."/>
            <person name="Ortiz-Santana B."/>
            <person name="Ovrebo C."/>
            <person name="Racz N."/>
            <person name="Riley R."/>
            <person name="Savchenko A."/>
            <person name="Shiryaev A."/>
            <person name="Soop K."/>
            <person name="Spirin V."/>
            <person name="Szebenyi C."/>
            <person name="Tomsovsky M."/>
            <person name="Tulloss R.E."/>
            <person name="Uehling J."/>
            <person name="Grigoriev I.V."/>
            <person name="Vagvolgyi C."/>
            <person name="Papp T."/>
            <person name="Martin F.M."/>
            <person name="Miettinen O."/>
            <person name="Hibbett D.S."/>
            <person name="Nagy L.G."/>
        </authorList>
    </citation>
    <scope>NUCLEOTIDE SEQUENCE [LARGE SCALE GENOMIC DNA]</scope>
    <source>
        <strain evidence="2 3">CBS 121175</strain>
    </source>
</reference>
<dbReference type="AlphaFoldDB" id="A0A5C3KUC1"/>
<keyword evidence="3" id="KW-1185">Reference proteome</keyword>
<dbReference type="OrthoDB" id="2978948at2759"/>
<keyword evidence="1" id="KW-0732">Signal</keyword>
<evidence type="ECO:0000313" key="2">
    <source>
        <dbReference type="EMBL" id="TFK19468.1"/>
    </source>
</evidence>
<feature type="signal peptide" evidence="1">
    <location>
        <begin position="1"/>
        <end position="20"/>
    </location>
</feature>
<protein>
    <submittedName>
        <fullName evidence="2">Uncharacterized protein</fullName>
    </submittedName>
</protein>